<evidence type="ECO:0000256" key="1">
    <source>
        <dbReference type="SAM" id="MobiDB-lite"/>
    </source>
</evidence>
<dbReference type="EMBL" id="JAIFTL010000291">
    <property type="protein sequence ID" value="KAG9320428.1"/>
    <property type="molecule type" value="Genomic_DNA"/>
</dbReference>
<feature type="compositionally biased region" description="Basic and acidic residues" evidence="1">
    <location>
        <begin position="303"/>
        <end position="317"/>
    </location>
</feature>
<feature type="compositionally biased region" description="Low complexity" evidence="1">
    <location>
        <begin position="18"/>
        <end position="27"/>
    </location>
</feature>
<feature type="region of interest" description="Disordered" evidence="1">
    <location>
        <begin position="1"/>
        <end position="58"/>
    </location>
</feature>
<feature type="compositionally biased region" description="Pro residues" evidence="1">
    <location>
        <begin position="28"/>
        <end position="42"/>
    </location>
</feature>
<comment type="caution">
    <text evidence="2">The sequence shown here is derived from an EMBL/GenBank/DDBJ whole genome shotgun (WGS) entry which is preliminary data.</text>
</comment>
<gene>
    <name evidence="2" type="ORF">KVV02_002523</name>
</gene>
<sequence>EHPSQVAMESQRKRQRTRLTSPTSATSLPPPTEPPPVSPPEPGLESAAASTSRPLPSSRQGLRDFLVVSVNDDNRWIDSTPTVKPGDEELSGRLMTAYRQWPYATFNENLKLTLRHLLHFGIIVECDTKLPTTAATNSSSIAHYIAHTLLNHTSGADAFHFTLQLAENRSLTIPSRSRYILFYLSARLRINIVLFSTRAKPHFYGVGDAQATIGFLEKTDSYYGTSEFLVLGAARTAPAHDSVGVVASAPGRTVYAYPAATTRTQFRTRRQYEITAQDCSAAIEYARFTSLWEIALAKVDQDAHKAKGKQKKTESTGKDGGPSTSKMADGAEDGGPSTSKKVDGAEDGENTDEEDDNELEKEKERIRTCTISFNNILREDLAHLQQDILEAFQATQCEVTDDMSELSVLVQKAGLSVAGGAAYDGRWQADPKDPKILDVRDLLPDKFPSRAEHVHPVLHVARIPDGLQDLIERALDGKECTPEDSDIAMIQSQGFLQHLHASFLGNRGTNSPTKDRHPIWECLMSAIGTSDQPKAPRGLSSTITEALREFCTAFCNLWQGSIYSKMLDYGLRILLRVSSTALSALPSSPMLSRRTLSSSAVAILGPAASHISLQSRAVSVSALRQSQDKVGKVSTTADNVDLETMTIQPANGDTTQDKKTPYLTARYLLELSEREKKQSVRRQKRNNSFASEGETENSTSRSTTGRPRRFDNTNTGKGGDRNSRPAVRFQAPANIPYDTSKELQFPDKVDWEISSVFESRPVYANVAAGRGTVAPLGISNTNNSNNVVGTHFPGAAFSAHVSGVRSYGDFDPEVEQRLIQELAPIQASKDMDHRKASDVSAENQKFLFHQLSSNFQEIMNPRNDINRFNNGNVKHVAGIQYVAGSDEFQAAGDEHMEKSWKRLERLGGDYNRTSAPLSLLGVRHDGEKGQALLEDVSQLIGQNHSIGLEDKKKFMKVVEKNLTGY</sequence>
<proteinExistence type="predicted"/>
<name>A0A9P7ZXC8_MORAP</name>
<reference evidence="2" key="1">
    <citation type="submission" date="2021-07" db="EMBL/GenBank/DDBJ databases">
        <title>Draft genome of Mortierella alpina, strain LL118, isolated from an aspen leaf litter sample.</title>
        <authorList>
            <person name="Yang S."/>
            <person name="Vinatzer B.A."/>
        </authorList>
    </citation>
    <scope>NUCLEOTIDE SEQUENCE</scope>
    <source>
        <strain evidence="2">LL118</strain>
    </source>
</reference>
<organism evidence="2 3">
    <name type="scientific">Mortierella alpina</name>
    <name type="common">Oleaginous fungus</name>
    <name type="synonym">Mortierella renispora</name>
    <dbReference type="NCBI Taxonomy" id="64518"/>
    <lineage>
        <taxon>Eukaryota</taxon>
        <taxon>Fungi</taxon>
        <taxon>Fungi incertae sedis</taxon>
        <taxon>Mucoromycota</taxon>
        <taxon>Mortierellomycotina</taxon>
        <taxon>Mortierellomycetes</taxon>
        <taxon>Mortierellales</taxon>
        <taxon>Mortierellaceae</taxon>
        <taxon>Mortierella</taxon>
    </lineage>
</organism>
<feature type="non-terminal residue" evidence="2">
    <location>
        <position position="1"/>
    </location>
</feature>
<feature type="region of interest" description="Disordered" evidence="1">
    <location>
        <begin position="303"/>
        <end position="363"/>
    </location>
</feature>
<dbReference type="Proteomes" id="UP000717515">
    <property type="component" value="Unassembled WGS sequence"/>
</dbReference>
<evidence type="ECO:0000313" key="2">
    <source>
        <dbReference type="EMBL" id="KAG9320428.1"/>
    </source>
</evidence>
<feature type="compositionally biased region" description="Polar residues" evidence="1">
    <location>
        <begin position="48"/>
        <end position="58"/>
    </location>
</feature>
<dbReference type="AlphaFoldDB" id="A0A9P7ZXC8"/>
<accession>A0A9P7ZXC8</accession>
<feature type="compositionally biased region" description="Acidic residues" evidence="1">
    <location>
        <begin position="345"/>
        <end position="359"/>
    </location>
</feature>
<feature type="region of interest" description="Disordered" evidence="1">
    <location>
        <begin position="674"/>
        <end position="730"/>
    </location>
</feature>
<evidence type="ECO:0000313" key="3">
    <source>
        <dbReference type="Proteomes" id="UP000717515"/>
    </source>
</evidence>
<protein>
    <submittedName>
        <fullName evidence="2">Uncharacterized protein</fullName>
    </submittedName>
</protein>